<dbReference type="PANTHER" id="PTHR21354:SF0">
    <property type="entry name" value="ZINC FINGER PROTEIN 511"/>
    <property type="match status" value="1"/>
</dbReference>
<proteinExistence type="predicted"/>
<feature type="domain" description="C2H2-type" evidence="2">
    <location>
        <begin position="107"/>
        <end position="130"/>
    </location>
</feature>
<evidence type="ECO:0000313" key="4">
    <source>
        <dbReference type="Proteomes" id="UP000092993"/>
    </source>
</evidence>
<gene>
    <name evidence="3" type="ORF">A0H81_06509</name>
</gene>
<dbReference type="STRING" id="5627.A0A1C7M9P2"/>
<dbReference type="AlphaFoldDB" id="A0A1C7M9P2"/>
<keyword evidence="4" id="KW-1185">Reference proteome</keyword>
<feature type="region of interest" description="Disordered" evidence="1">
    <location>
        <begin position="162"/>
        <end position="216"/>
    </location>
</feature>
<reference evidence="3 4" key="1">
    <citation type="submission" date="2016-03" db="EMBL/GenBank/DDBJ databases">
        <title>Whole genome sequencing of Grifola frondosa 9006-11.</title>
        <authorList>
            <person name="Min B."/>
            <person name="Park H."/>
            <person name="Kim J.-G."/>
            <person name="Cho H."/>
            <person name="Oh Y.-L."/>
            <person name="Kong W.-S."/>
            <person name="Choi I.-G."/>
        </authorList>
    </citation>
    <scope>NUCLEOTIDE SEQUENCE [LARGE SCALE GENOMIC DNA]</scope>
    <source>
        <strain evidence="3 4">9006-11</strain>
    </source>
</reference>
<dbReference type="PROSITE" id="PS00028">
    <property type="entry name" value="ZINC_FINGER_C2H2_1"/>
    <property type="match status" value="1"/>
</dbReference>
<accession>A0A1C7M9P2</accession>
<dbReference type="EMBL" id="LUGG01000006">
    <property type="protein sequence ID" value="OBZ73611.1"/>
    <property type="molecule type" value="Genomic_DNA"/>
</dbReference>
<dbReference type="PANTHER" id="PTHR21354">
    <property type="entry name" value="ZINC FINGER PROTEIN 511"/>
    <property type="match status" value="1"/>
</dbReference>
<protein>
    <recommendedName>
        <fullName evidence="2">C2H2-type domain-containing protein</fullName>
    </recommendedName>
</protein>
<dbReference type="InterPro" id="IPR039258">
    <property type="entry name" value="ZNF511"/>
</dbReference>
<sequence>MSFKRSRSTSSPPPYSEPQKAARPSDSPNAPILCTLPPTCNHPNLPTHLTNTRELEAHYATHHAHVCEEHGCACVFPDARLLELHQIECHDPLAAMRKERGEKIFACHLAACPRRFLTPKARRLHLIQAHAYPKEYFFAVTNKGIGGLLRRWGEGASMIRNPWHARDGDGGGESENGSGSTSVDSDEERKVVSEGASAHAETGESTPKAGGRAEPVESLTDALDALALVPSAVRFGRGGKRGGFAHANDHPRGAHGGARGREVEVPQGQTRGMGRGRARGVPLPRGGAIRARGLVGRGRALGVLGGGIGRGMGPGRGVGGVRSGTA</sequence>
<dbReference type="OrthoDB" id="18440at2759"/>
<feature type="region of interest" description="Disordered" evidence="1">
    <location>
        <begin position="240"/>
        <end position="285"/>
    </location>
</feature>
<evidence type="ECO:0000256" key="1">
    <source>
        <dbReference type="SAM" id="MobiDB-lite"/>
    </source>
</evidence>
<organism evidence="3 4">
    <name type="scientific">Grifola frondosa</name>
    <name type="common">Maitake</name>
    <name type="synonym">Polyporus frondosus</name>
    <dbReference type="NCBI Taxonomy" id="5627"/>
    <lineage>
        <taxon>Eukaryota</taxon>
        <taxon>Fungi</taxon>
        <taxon>Dikarya</taxon>
        <taxon>Basidiomycota</taxon>
        <taxon>Agaricomycotina</taxon>
        <taxon>Agaricomycetes</taxon>
        <taxon>Polyporales</taxon>
        <taxon>Grifolaceae</taxon>
        <taxon>Grifola</taxon>
    </lineage>
</organism>
<evidence type="ECO:0000313" key="3">
    <source>
        <dbReference type="EMBL" id="OBZ73611.1"/>
    </source>
</evidence>
<dbReference type="InterPro" id="IPR013087">
    <property type="entry name" value="Znf_C2H2_type"/>
</dbReference>
<dbReference type="Proteomes" id="UP000092993">
    <property type="component" value="Unassembled WGS sequence"/>
</dbReference>
<feature type="region of interest" description="Disordered" evidence="1">
    <location>
        <begin position="1"/>
        <end position="28"/>
    </location>
</feature>
<comment type="caution">
    <text evidence="3">The sequence shown here is derived from an EMBL/GenBank/DDBJ whole genome shotgun (WGS) entry which is preliminary data.</text>
</comment>
<name>A0A1C7M9P2_GRIFR</name>
<evidence type="ECO:0000259" key="2">
    <source>
        <dbReference type="PROSITE" id="PS00028"/>
    </source>
</evidence>
<dbReference type="OMA" id="CMTPQKR"/>
<dbReference type="SMART" id="SM00355">
    <property type="entry name" value="ZnF_C2H2"/>
    <property type="match status" value="2"/>
</dbReference>